<feature type="region of interest" description="Disordered" evidence="1">
    <location>
        <begin position="612"/>
        <end position="642"/>
    </location>
</feature>
<feature type="compositionally biased region" description="Acidic residues" evidence="1">
    <location>
        <begin position="375"/>
        <end position="385"/>
    </location>
</feature>
<feature type="compositionally biased region" description="Polar residues" evidence="1">
    <location>
        <begin position="207"/>
        <end position="218"/>
    </location>
</feature>
<dbReference type="PANTHER" id="PTHR31973">
    <property type="entry name" value="POLYPROTEIN, PUTATIVE-RELATED"/>
    <property type="match status" value="1"/>
</dbReference>
<feature type="region of interest" description="Disordered" evidence="1">
    <location>
        <begin position="195"/>
        <end position="323"/>
    </location>
</feature>
<feature type="compositionally biased region" description="Basic and acidic residues" evidence="1">
    <location>
        <begin position="239"/>
        <end position="252"/>
    </location>
</feature>
<gene>
    <name evidence="2" type="ORF">OLC1_LOCUS14463</name>
</gene>
<name>A0AAV1DEL4_OLDCO</name>
<evidence type="ECO:0000313" key="2">
    <source>
        <dbReference type="EMBL" id="CAI9105856.1"/>
    </source>
</evidence>
<evidence type="ECO:0000256" key="1">
    <source>
        <dbReference type="SAM" id="MobiDB-lite"/>
    </source>
</evidence>
<dbReference type="PANTHER" id="PTHR31973:SF189">
    <property type="entry name" value="TRANSPOSASE, MUDR, PLANT, MULE TRANSPOSASE DOMAIN PROTEIN-RELATED"/>
    <property type="match status" value="1"/>
</dbReference>
<feature type="compositionally biased region" description="Polar residues" evidence="1">
    <location>
        <begin position="619"/>
        <end position="636"/>
    </location>
</feature>
<evidence type="ECO:0000313" key="3">
    <source>
        <dbReference type="Proteomes" id="UP001161247"/>
    </source>
</evidence>
<dbReference type="Proteomes" id="UP001161247">
    <property type="component" value="Chromosome 5"/>
</dbReference>
<feature type="region of interest" description="Disordered" evidence="1">
    <location>
        <begin position="339"/>
        <end position="385"/>
    </location>
</feature>
<organism evidence="2 3">
    <name type="scientific">Oldenlandia corymbosa var. corymbosa</name>
    <dbReference type="NCBI Taxonomy" id="529605"/>
    <lineage>
        <taxon>Eukaryota</taxon>
        <taxon>Viridiplantae</taxon>
        <taxon>Streptophyta</taxon>
        <taxon>Embryophyta</taxon>
        <taxon>Tracheophyta</taxon>
        <taxon>Spermatophyta</taxon>
        <taxon>Magnoliopsida</taxon>
        <taxon>eudicotyledons</taxon>
        <taxon>Gunneridae</taxon>
        <taxon>Pentapetalae</taxon>
        <taxon>asterids</taxon>
        <taxon>lamiids</taxon>
        <taxon>Gentianales</taxon>
        <taxon>Rubiaceae</taxon>
        <taxon>Rubioideae</taxon>
        <taxon>Spermacoceae</taxon>
        <taxon>Hedyotis-Oldenlandia complex</taxon>
        <taxon>Oldenlandia</taxon>
    </lineage>
</organism>
<protein>
    <submittedName>
        <fullName evidence="2">OLC1v1004873C1</fullName>
    </submittedName>
</protein>
<feature type="compositionally biased region" description="Basic and acidic residues" evidence="1">
    <location>
        <begin position="265"/>
        <end position="277"/>
    </location>
</feature>
<sequence length="690" mass="77523">MTDCDPEQWSRIEVDHFTKTKLGLVPSELTYLFLYHGKDMDDGLAMLAGNDSANKMPAEGAKEGLVDLFVETKDDAEGEWIRSILTQQIDCLSQILNERKGQGPSPHKARRKVAAVKKKFDRSKLKTKRVARQDKLFGQGGESIFQLIDEDIEASPPEIELIKEAPRCGLDTIIGEGCDLISDVESVEEAEIQDIGGGVTNDPEPTADQQNELEPTSYNREKQGEVAAKQVSKCNSGKKNGEIVSKKVNEVKKKAKGKKHVLGAGKERSSDDETLKKLRDRAKGKRKVGERNEGDHSEKEQSEEVEPNGNEEFVDSDYGQDRAEEERIMKEREKEWSDILKDIGKKGPQTQTCYGNGATEESDHEAVSDPLPSDDAYEGSDDDDDVTQQEVHFPRYNPNTDFDNPKFVIGLRFATKAQFREVCKHQGVIQGKRIRFSRNNKVKCRAYCQGNPQKACEWFVIINFRKAKGYLQITKLNKNHGCGGFNHNHGCATSDYLAARMKDDIRITPNLTIGQALEPRAVEWLRTHTNAKNWTRSHFSFNARCGILVNNISECANKVLLPAREKSLLPMLKWIMVYVMERHHQKRVRIEKLDDRFGPKIRRNIEKLKQMTGACQAPETDSSQQAPDPRSSQLETVQPDCPPTKKAKRIVVCGLCGTTGHYRTTCMSTVAGMYKDVSMPSTEDASTSGK</sequence>
<accession>A0AAV1DEL4</accession>
<dbReference type="AlphaFoldDB" id="A0AAV1DEL4"/>
<feature type="compositionally biased region" description="Basic and acidic residues" evidence="1">
    <location>
        <begin position="287"/>
        <end position="302"/>
    </location>
</feature>
<dbReference type="EMBL" id="OX459122">
    <property type="protein sequence ID" value="CAI9105856.1"/>
    <property type="molecule type" value="Genomic_DNA"/>
</dbReference>
<proteinExistence type="predicted"/>
<keyword evidence="3" id="KW-1185">Reference proteome</keyword>
<reference evidence="2" key="1">
    <citation type="submission" date="2023-03" db="EMBL/GenBank/DDBJ databases">
        <authorList>
            <person name="Julca I."/>
        </authorList>
    </citation>
    <scope>NUCLEOTIDE SEQUENCE</scope>
</reference>